<reference evidence="4 5" key="1">
    <citation type="journal article" date="2016" name="Proc. Natl. Acad. Sci. U.S.A.">
        <title>Comparative genomics of biotechnologically important yeasts.</title>
        <authorList>
            <person name="Riley R."/>
            <person name="Haridas S."/>
            <person name="Wolfe K.H."/>
            <person name="Lopes M.R."/>
            <person name="Hittinger C.T."/>
            <person name="Goeker M."/>
            <person name="Salamov A.A."/>
            <person name="Wisecaver J.H."/>
            <person name="Long T.M."/>
            <person name="Calvey C.H."/>
            <person name="Aerts A.L."/>
            <person name="Barry K.W."/>
            <person name="Choi C."/>
            <person name="Clum A."/>
            <person name="Coughlan A.Y."/>
            <person name="Deshpande S."/>
            <person name="Douglass A.P."/>
            <person name="Hanson S.J."/>
            <person name="Klenk H.-P."/>
            <person name="LaButti K.M."/>
            <person name="Lapidus A."/>
            <person name="Lindquist E.A."/>
            <person name="Lipzen A.M."/>
            <person name="Meier-Kolthoff J.P."/>
            <person name="Ohm R.A."/>
            <person name="Otillar R.P."/>
            <person name="Pangilinan J.L."/>
            <person name="Peng Y."/>
            <person name="Rokas A."/>
            <person name="Rosa C.A."/>
            <person name="Scheuner C."/>
            <person name="Sibirny A.A."/>
            <person name="Slot J.C."/>
            <person name="Stielow J.B."/>
            <person name="Sun H."/>
            <person name="Kurtzman C.P."/>
            <person name="Blackwell M."/>
            <person name="Grigoriev I.V."/>
            <person name="Jeffries T.W."/>
        </authorList>
    </citation>
    <scope>NUCLEOTIDE SEQUENCE [LARGE SCALE GENOMIC DNA]</scope>
    <source>
        <strain evidence="4 5">DSM 6958</strain>
    </source>
</reference>
<evidence type="ECO:0000256" key="2">
    <source>
        <dbReference type="SAM" id="Phobius"/>
    </source>
</evidence>
<evidence type="ECO:0000256" key="1">
    <source>
        <dbReference type="SAM" id="MobiDB-lite"/>
    </source>
</evidence>
<dbReference type="InterPro" id="IPR023152">
    <property type="entry name" value="RasGAP_CS"/>
</dbReference>
<evidence type="ECO:0000259" key="3">
    <source>
        <dbReference type="PROSITE" id="PS50018"/>
    </source>
</evidence>
<keyword evidence="2" id="KW-0812">Transmembrane</keyword>
<dbReference type="PROSITE" id="PS00509">
    <property type="entry name" value="RAS_GTPASE_ACTIV_1"/>
    <property type="match status" value="1"/>
</dbReference>
<evidence type="ECO:0000313" key="5">
    <source>
        <dbReference type="Proteomes" id="UP000095009"/>
    </source>
</evidence>
<dbReference type="PANTHER" id="PTHR14149:SF17">
    <property type="entry name" value="GTPASE-ACTIVATING PROTEIN"/>
    <property type="match status" value="1"/>
</dbReference>
<dbReference type="PANTHER" id="PTHR14149">
    <property type="entry name" value="RAS GTPASE-ACTIVATING PROTEIN WITH IQ MOTIF"/>
    <property type="match status" value="1"/>
</dbReference>
<feature type="transmembrane region" description="Helical" evidence="2">
    <location>
        <begin position="119"/>
        <end position="137"/>
    </location>
</feature>
<dbReference type="EMBL" id="KV454413">
    <property type="protein sequence ID" value="ODQ63815.1"/>
    <property type="molecule type" value="Genomic_DNA"/>
</dbReference>
<organism evidence="4 5">
    <name type="scientific">Nadsonia fulvescens var. elongata DSM 6958</name>
    <dbReference type="NCBI Taxonomy" id="857566"/>
    <lineage>
        <taxon>Eukaryota</taxon>
        <taxon>Fungi</taxon>
        <taxon>Dikarya</taxon>
        <taxon>Ascomycota</taxon>
        <taxon>Saccharomycotina</taxon>
        <taxon>Dipodascomycetes</taxon>
        <taxon>Dipodascales</taxon>
        <taxon>Dipodascales incertae sedis</taxon>
        <taxon>Nadsonia</taxon>
    </lineage>
</organism>
<dbReference type="GO" id="GO:0005096">
    <property type="term" value="F:GTPase activator activity"/>
    <property type="evidence" value="ECO:0007669"/>
    <property type="project" value="TreeGrafter"/>
</dbReference>
<keyword evidence="2" id="KW-1133">Transmembrane helix</keyword>
<sequence length="725" mass="81444">MMTTYTRRGPGQTYIHAALIDNLSIIIDSQENLEINPLEVYEEIHANDGTPTKSYDAIYEMLACDREVNGCIHDRAQRLVDITSDILDGIMTTMDKVPYGIRWICKQIRLLARRKYPEVSNAAICSLIGAFFFLRFINPAIVTPQTYMLIDKVPPATTRRTLTLIAKVLQNLANKPTYTKETYMNIPVLTEFIERRKTSINEFLNELCEVTDFYETLEMDQYIALSKRDIDIGITLNEILGMHGLLHKYHDQMKQSETDRTTKALETTLPMNTSVSTQLKTSYPNTSPNHGLFNISHLSLLLEELGPPPALVPRQNNANMSLPLFSKWASPLSEETLDPSNAFLPSAVPFLSTLARPDVVFMELKTLMINIIRSYPSNHSILKRPLDLNFIANHAASSADINLVKRGIKAIDLLTELVLMTETSLTSSEDPALLVDEIEYELTQLGSLLHTLEEESVSLEKVLHVIGEHNEYLHSQLETYRSYLRNVRNGGNQQGQPSLQQRYIDEAVTNQKKLHYTKLPKLNIFSSSSSSAQPEIKIPSNAPYLSRGEGEAYDSNDNSPGGNSTAEDYISLYTSNLPNQNTVINNGTNKGTSKKYTLTQLSTLGIVVWHRFPISRVPAIHNHSELALTKDQTSHNKTPEVTTPTTPVNQAASSNLFMYIRRPTSTSFLISVHFKNRPEPLLNVDFRLDDLLELKDTGVEVVDLVCFGLGVRALIATVTKMGKKK</sequence>
<dbReference type="InterPro" id="IPR000593">
    <property type="entry name" value="RasGAP_C"/>
</dbReference>
<dbReference type="Proteomes" id="UP000095009">
    <property type="component" value="Unassembled WGS sequence"/>
</dbReference>
<name>A0A1E3PEI1_9ASCO</name>
<gene>
    <name evidence="4" type="ORF">NADFUDRAFT_83928</name>
</gene>
<dbReference type="GO" id="GO:0005938">
    <property type="term" value="C:cell cortex"/>
    <property type="evidence" value="ECO:0007669"/>
    <property type="project" value="TreeGrafter"/>
</dbReference>
<dbReference type="Gene3D" id="1.10.506.10">
    <property type="entry name" value="GTPase Activation - p120gap, domain 1"/>
    <property type="match status" value="1"/>
</dbReference>
<dbReference type="SMART" id="SM00323">
    <property type="entry name" value="RasGAP"/>
    <property type="match status" value="1"/>
</dbReference>
<protein>
    <submittedName>
        <fullName evidence="4">Rho GTPase activation protein</fullName>
    </submittedName>
</protein>
<keyword evidence="2" id="KW-0472">Membrane</keyword>
<dbReference type="OrthoDB" id="775356at2759"/>
<dbReference type="GO" id="GO:0046580">
    <property type="term" value="P:negative regulation of Ras protein signal transduction"/>
    <property type="evidence" value="ECO:0007669"/>
    <property type="project" value="TreeGrafter"/>
</dbReference>
<dbReference type="Pfam" id="PF03836">
    <property type="entry name" value="RasGAP_C"/>
    <property type="match status" value="1"/>
</dbReference>
<dbReference type="GO" id="GO:0007165">
    <property type="term" value="P:signal transduction"/>
    <property type="evidence" value="ECO:0007669"/>
    <property type="project" value="UniProtKB-ARBA"/>
</dbReference>
<keyword evidence="5" id="KW-1185">Reference proteome</keyword>
<feature type="domain" description="Ras-GAP" evidence="3">
    <location>
        <begin position="1"/>
        <end position="174"/>
    </location>
</feature>
<dbReference type="SUPFAM" id="SSF48350">
    <property type="entry name" value="GTPase activation domain, GAP"/>
    <property type="match status" value="1"/>
</dbReference>
<accession>A0A1E3PEI1</accession>
<dbReference type="Pfam" id="PF00616">
    <property type="entry name" value="RasGAP"/>
    <property type="match status" value="1"/>
</dbReference>
<dbReference type="AlphaFoldDB" id="A0A1E3PEI1"/>
<proteinExistence type="predicted"/>
<evidence type="ECO:0000313" key="4">
    <source>
        <dbReference type="EMBL" id="ODQ63815.1"/>
    </source>
</evidence>
<dbReference type="STRING" id="857566.A0A1E3PEI1"/>
<dbReference type="PROSITE" id="PS50018">
    <property type="entry name" value="RAS_GTPASE_ACTIV_2"/>
    <property type="match status" value="1"/>
</dbReference>
<feature type="compositionally biased region" description="Polar residues" evidence="1">
    <location>
        <begin position="555"/>
        <end position="567"/>
    </location>
</feature>
<dbReference type="InterPro" id="IPR008936">
    <property type="entry name" value="Rho_GTPase_activation_prot"/>
</dbReference>
<feature type="region of interest" description="Disordered" evidence="1">
    <location>
        <begin position="530"/>
        <end position="567"/>
    </location>
</feature>
<dbReference type="InterPro" id="IPR001936">
    <property type="entry name" value="RasGAP_dom"/>
</dbReference>